<dbReference type="Proteomes" id="UP000050525">
    <property type="component" value="Unassembled WGS sequence"/>
</dbReference>
<keyword evidence="3" id="KW-1185">Reference proteome</keyword>
<dbReference type="EMBL" id="AKHW03002098">
    <property type="protein sequence ID" value="KYO40040.1"/>
    <property type="molecule type" value="Genomic_DNA"/>
</dbReference>
<proteinExistence type="predicted"/>
<feature type="region of interest" description="Disordered" evidence="1">
    <location>
        <begin position="97"/>
        <end position="129"/>
    </location>
</feature>
<name>A0A151NTQ8_ALLMI</name>
<reference evidence="2 3" key="1">
    <citation type="journal article" date="2012" name="Genome Biol.">
        <title>Sequencing three crocodilian genomes to illuminate the evolution of archosaurs and amniotes.</title>
        <authorList>
            <person name="St John J.A."/>
            <person name="Braun E.L."/>
            <person name="Isberg S.R."/>
            <person name="Miles L.G."/>
            <person name="Chong A.Y."/>
            <person name="Gongora J."/>
            <person name="Dalzell P."/>
            <person name="Moran C."/>
            <person name="Bed'hom B."/>
            <person name="Abzhanov A."/>
            <person name="Burgess S.C."/>
            <person name="Cooksey A.M."/>
            <person name="Castoe T.A."/>
            <person name="Crawford N.G."/>
            <person name="Densmore L.D."/>
            <person name="Drew J.C."/>
            <person name="Edwards S.V."/>
            <person name="Faircloth B.C."/>
            <person name="Fujita M.K."/>
            <person name="Greenwold M.J."/>
            <person name="Hoffmann F.G."/>
            <person name="Howard J.M."/>
            <person name="Iguchi T."/>
            <person name="Janes D.E."/>
            <person name="Khan S.Y."/>
            <person name="Kohno S."/>
            <person name="de Koning A.J."/>
            <person name="Lance S.L."/>
            <person name="McCarthy F.M."/>
            <person name="McCormack J.E."/>
            <person name="Merchant M.E."/>
            <person name="Peterson D.G."/>
            <person name="Pollock D.D."/>
            <person name="Pourmand N."/>
            <person name="Raney B.J."/>
            <person name="Roessler K.A."/>
            <person name="Sanford J.R."/>
            <person name="Sawyer R.H."/>
            <person name="Schmidt C.J."/>
            <person name="Triplett E.W."/>
            <person name="Tuberville T.D."/>
            <person name="Venegas-Anaya M."/>
            <person name="Howard J.T."/>
            <person name="Jarvis E.D."/>
            <person name="Guillette L.J.Jr."/>
            <person name="Glenn T.C."/>
            <person name="Green R.E."/>
            <person name="Ray D.A."/>
        </authorList>
    </citation>
    <scope>NUCLEOTIDE SEQUENCE [LARGE SCALE GENOMIC DNA]</scope>
    <source>
        <strain evidence="2">KSC_2009_1</strain>
    </source>
</reference>
<protein>
    <submittedName>
        <fullName evidence="2">Uncharacterized protein</fullName>
    </submittedName>
</protein>
<evidence type="ECO:0000256" key="1">
    <source>
        <dbReference type="SAM" id="MobiDB-lite"/>
    </source>
</evidence>
<gene>
    <name evidence="2" type="ORF">Y1Q_0006573</name>
</gene>
<evidence type="ECO:0000313" key="2">
    <source>
        <dbReference type="EMBL" id="KYO40040.1"/>
    </source>
</evidence>
<feature type="compositionally biased region" description="Basic and acidic residues" evidence="1">
    <location>
        <begin position="30"/>
        <end position="40"/>
    </location>
</feature>
<sequence>MFAPSQNAYLRTSVLRDLNQEPLLKLHRAAEHMQIQRDSHGGQGSPAAAVREEARQEPAGTEEWYKTRFLELSQASAEHAENVRHFREEIGNCKRSKRGLTPFQTGMQHAWLSSRKPKRNTRETPKDHR</sequence>
<dbReference type="AlphaFoldDB" id="A0A151NTQ8"/>
<accession>A0A151NTQ8</accession>
<feature type="region of interest" description="Disordered" evidence="1">
    <location>
        <begin position="30"/>
        <end position="62"/>
    </location>
</feature>
<feature type="compositionally biased region" description="Basic and acidic residues" evidence="1">
    <location>
        <begin position="120"/>
        <end position="129"/>
    </location>
</feature>
<organism evidence="2 3">
    <name type="scientific">Alligator mississippiensis</name>
    <name type="common">American alligator</name>
    <dbReference type="NCBI Taxonomy" id="8496"/>
    <lineage>
        <taxon>Eukaryota</taxon>
        <taxon>Metazoa</taxon>
        <taxon>Chordata</taxon>
        <taxon>Craniata</taxon>
        <taxon>Vertebrata</taxon>
        <taxon>Euteleostomi</taxon>
        <taxon>Archelosauria</taxon>
        <taxon>Archosauria</taxon>
        <taxon>Crocodylia</taxon>
        <taxon>Alligatoridae</taxon>
        <taxon>Alligatorinae</taxon>
        <taxon>Alligator</taxon>
    </lineage>
</organism>
<dbReference type="Gene3D" id="1.20.5.500">
    <property type="entry name" value="Single helix bin"/>
    <property type="match status" value="1"/>
</dbReference>
<comment type="caution">
    <text evidence="2">The sequence shown here is derived from an EMBL/GenBank/DDBJ whole genome shotgun (WGS) entry which is preliminary data.</text>
</comment>
<evidence type="ECO:0000313" key="3">
    <source>
        <dbReference type="Proteomes" id="UP000050525"/>
    </source>
</evidence>